<dbReference type="PANTHER" id="PTHR47338:SF9">
    <property type="entry name" value="ZN(II)2CYS6 TRANSCRIPTION FACTOR (EUROFUNG)"/>
    <property type="match status" value="1"/>
</dbReference>
<dbReference type="InterPro" id="IPR050815">
    <property type="entry name" value="TF_fung"/>
</dbReference>
<reference evidence="7 8" key="1">
    <citation type="submission" date="2015-06" db="EMBL/GenBank/DDBJ databases">
        <title>Draft genome of the ant-associated black yeast Phialophora attae CBS 131958.</title>
        <authorList>
            <person name="Moreno L.F."/>
            <person name="Stielow B.J."/>
            <person name="de Hoog S."/>
            <person name="Vicente V.A."/>
            <person name="Weiss V.A."/>
            <person name="de Vries M."/>
            <person name="Cruz L.M."/>
            <person name="Souza E.M."/>
        </authorList>
    </citation>
    <scope>NUCLEOTIDE SEQUENCE [LARGE SCALE GENOMIC DNA]</scope>
    <source>
        <strain evidence="7 8">CBS 131958</strain>
    </source>
</reference>
<proteinExistence type="predicted"/>
<protein>
    <recommendedName>
        <fullName evidence="9">Transcription factor domain-containing protein</fullName>
    </recommendedName>
</protein>
<evidence type="ECO:0000256" key="1">
    <source>
        <dbReference type="ARBA" id="ARBA00004123"/>
    </source>
</evidence>
<dbReference type="GO" id="GO:0000981">
    <property type="term" value="F:DNA-binding transcription factor activity, RNA polymerase II-specific"/>
    <property type="evidence" value="ECO:0007669"/>
    <property type="project" value="InterPro"/>
</dbReference>
<evidence type="ECO:0000313" key="8">
    <source>
        <dbReference type="Proteomes" id="UP000038010"/>
    </source>
</evidence>
<evidence type="ECO:0000256" key="5">
    <source>
        <dbReference type="ARBA" id="ARBA00023242"/>
    </source>
</evidence>
<feature type="compositionally biased region" description="Polar residues" evidence="6">
    <location>
        <begin position="604"/>
        <end position="613"/>
    </location>
</feature>
<comment type="caution">
    <text evidence="7">The sequence shown here is derived from an EMBL/GenBank/DDBJ whole genome shotgun (WGS) entry which is preliminary data.</text>
</comment>
<dbReference type="RefSeq" id="XP_017998168.1">
    <property type="nucleotide sequence ID" value="XM_018138834.1"/>
</dbReference>
<evidence type="ECO:0000256" key="4">
    <source>
        <dbReference type="ARBA" id="ARBA00023163"/>
    </source>
</evidence>
<evidence type="ECO:0000313" key="7">
    <source>
        <dbReference type="EMBL" id="KPI38205.1"/>
    </source>
</evidence>
<dbReference type="Proteomes" id="UP000038010">
    <property type="component" value="Unassembled WGS sequence"/>
</dbReference>
<dbReference type="GO" id="GO:0005634">
    <property type="term" value="C:nucleus"/>
    <property type="evidence" value="ECO:0007669"/>
    <property type="project" value="UniProtKB-SubCell"/>
</dbReference>
<dbReference type="EMBL" id="LFJN01000020">
    <property type="protein sequence ID" value="KPI38205.1"/>
    <property type="molecule type" value="Genomic_DNA"/>
</dbReference>
<dbReference type="STRING" id="1664694.A0A0N1H6Y4"/>
<accession>A0A0N1H6Y4</accession>
<evidence type="ECO:0000256" key="2">
    <source>
        <dbReference type="ARBA" id="ARBA00022723"/>
    </source>
</evidence>
<keyword evidence="5" id="KW-0539">Nucleus</keyword>
<dbReference type="GeneID" id="28730703"/>
<dbReference type="AlphaFoldDB" id="A0A0N1H6Y4"/>
<evidence type="ECO:0008006" key="9">
    <source>
        <dbReference type="Google" id="ProtNLM"/>
    </source>
</evidence>
<dbReference type="PANTHER" id="PTHR47338">
    <property type="entry name" value="ZN(II)2CYS6 TRANSCRIPTION FACTOR (EUROFUNG)-RELATED"/>
    <property type="match status" value="1"/>
</dbReference>
<dbReference type="OrthoDB" id="2943660at2759"/>
<dbReference type="CDD" id="cd12148">
    <property type="entry name" value="fungal_TF_MHR"/>
    <property type="match status" value="1"/>
</dbReference>
<keyword evidence="8" id="KW-1185">Reference proteome</keyword>
<dbReference type="VEuPathDB" id="FungiDB:AB675_1008"/>
<organism evidence="7 8">
    <name type="scientific">Cyphellophora attinorum</name>
    <dbReference type="NCBI Taxonomy" id="1664694"/>
    <lineage>
        <taxon>Eukaryota</taxon>
        <taxon>Fungi</taxon>
        <taxon>Dikarya</taxon>
        <taxon>Ascomycota</taxon>
        <taxon>Pezizomycotina</taxon>
        <taxon>Eurotiomycetes</taxon>
        <taxon>Chaetothyriomycetidae</taxon>
        <taxon>Chaetothyriales</taxon>
        <taxon>Cyphellophoraceae</taxon>
        <taxon>Cyphellophora</taxon>
    </lineage>
</organism>
<dbReference type="GO" id="GO:0046872">
    <property type="term" value="F:metal ion binding"/>
    <property type="evidence" value="ECO:0007669"/>
    <property type="project" value="UniProtKB-KW"/>
</dbReference>
<keyword evidence="3" id="KW-0805">Transcription regulation</keyword>
<feature type="region of interest" description="Disordered" evidence="6">
    <location>
        <begin position="570"/>
        <end position="626"/>
    </location>
</feature>
<evidence type="ECO:0000256" key="3">
    <source>
        <dbReference type="ARBA" id="ARBA00023015"/>
    </source>
</evidence>
<name>A0A0N1H6Y4_9EURO</name>
<gene>
    <name evidence="7" type="ORF">AB675_1008</name>
</gene>
<comment type="subcellular location">
    <subcellularLocation>
        <location evidence="1">Nucleus</location>
    </subcellularLocation>
</comment>
<keyword evidence="2" id="KW-0479">Metal-binding</keyword>
<sequence>MLLLWTTFATDTGSHERQTSSDADFFLTSIIRSHQRGTMGQDERSTSLGSAVQYIVSNSQREQYQRDLNAIGTQRSGHLAPFSQSPTAGGQGYSMIVNAIKHLSTSDVNTLAKLYERHHACQPLVLFPSSDFAQTIHRRGGCTLSAILLSSLRFAGTKAFFSHEIDSSLLKAAIENCILEDVICGTSELTTLQALVIVARYYLDDGNSEKAVSLLSLTSMLLSSESLQLDAGQAVKASAEEKRCCYWSVVLLRRLLGFTSQLEQMPDRKLIVYPQSCSTPSLHNIRPEYRSSYEHSTGDNGIMVFVLEMSDEWVKVMAYIRHFLNSGRDTWPWLTTSRYNETLSGVMSIETRLQPHLHRIKHFELRELTLDDLESCREYWAPWLLSRFMYHTMICLLNHPLLIILQLQGSQHDSELFRQQTSFYATHHVRWILYFIGFIEARAFQIYDSTIGYCAAVVATIEMQLIYSVDTATAHKKERNIETCRKFVQRMIPACPSMKLMDRKLHELKEMMASAFTASANQTKSISIDLSKVRDILDICIHSGIGTRSVKDGVASIIDANEDTQHAQWTRLSRRPSVDQPDDVASPTSIYPSDSAGGRETVAPFNQNASHPTALQPALPGVDHSQPAPVDFTADALFNSYEVDWWNGYESYDPDWPNI</sequence>
<evidence type="ECO:0000256" key="6">
    <source>
        <dbReference type="SAM" id="MobiDB-lite"/>
    </source>
</evidence>
<keyword evidence="4" id="KW-0804">Transcription</keyword>